<keyword evidence="10" id="KW-1185">Reference proteome</keyword>
<feature type="transmembrane region" description="Helical" evidence="7">
    <location>
        <begin position="249"/>
        <end position="270"/>
    </location>
</feature>
<feature type="transmembrane region" description="Helical" evidence="7">
    <location>
        <begin position="203"/>
        <end position="229"/>
    </location>
</feature>
<dbReference type="PANTHER" id="PTHR43386">
    <property type="entry name" value="OLIGOPEPTIDE TRANSPORT SYSTEM PERMEASE PROTEIN APPC"/>
    <property type="match status" value="1"/>
</dbReference>
<dbReference type="InterPro" id="IPR000515">
    <property type="entry name" value="MetI-like"/>
</dbReference>
<reference evidence="10" key="1">
    <citation type="submission" date="2016-10" db="EMBL/GenBank/DDBJ databases">
        <authorList>
            <person name="Varghese N."/>
            <person name="Submissions S."/>
        </authorList>
    </citation>
    <scope>NUCLEOTIDE SEQUENCE [LARGE SCALE GENOMIC DNA]</scope>
    <source>
        <strain evidence="10">CGMCC 1.11101</strain>
    </source>
</reference>
<organism evidence="9 10">
    <name type="scientific">Mycetocola miduiensis</name>
    <dbReference type="NCBI Taxonomy" id="995034"/>
    <lineage>
        <taxon>Bacteria</taxon>
        <taxon>Bacillati</taxon>
        <taxon>Actinomycetota</taxon>
        <taxon>Actinomycetes</taxon>
        <taxon>Micrococcales</taxon>
        <taxon>Microbacteriaceae</taxon>
        <taxon>Mycetocola</taxon>
    </lineage>
</organism>
<evidence type="ECO:0000256" key="7">
    <source>
        <dbReference type="RuleBase" id="RU363032"/>
    </source>
</evidence>
<dbReference type="Gene3D" id="1.10.3720.10">
    <property type="entry name" value="MetI-like"/>
    <property type="match status" value="1"/>
</dbReference>
<dbReference type="EMBL" id="FOVM01000001">
    <property type="protein sequence ID" value="SFN38126.1"/>
    <property type="molecule type" value="Genomic_DNA"/>
</dbReference>
<evidence type="ECO:0000256" key="4">
    <source>
        <dbReference type="ARBA" id="ARBA00022692"/>
    </source>
</evidence>
<dbReference type="SUPFAM" id="SSF161098">
    <property type="entry name" value="MetI-like"/>
    <property type="match status" value="1"/>
</dbReference>
<evidence type="ECO:0000313" key="9">
    <source>
        <dbReference type="EMBL" id="SFN38126.1"/>
    </source>
</evidence>
<comment type="subcellular location">
    <subcellularLocation>
        <location evidence="1 7">Cell membrane</location>
        <topology evidence="1 7">Multi-pass membrane protein</topology>
    </subcellularLocation>
</comment>
<keyword evidence="3" id="KW-1003">Cell membrane</keyword>
<feature type="transmembrane region" description="Helical" evidence="7">
    <location>
        <begin position="21"/>
        <end position="42"/>
    </location>
</feature>
<gene>
    <name evidence="9" type="ORF">SAMN05216219_0285</name>
</gene>
<evidence type="ECO:0000256" key="3">
    <source>
        <dbReference type="ARBA" id="ARBA00022475"/>
    </source>
</evidence>
<dbReference type="InterPro" id="IPR050366">
    <property type="entry name" value="BP-dependent_transpt_permease"/>
</dbReference>
<comment type="similarity">
    <text evidence="7">Belongs to the binding-protein-dependent transport system permease family.</text>
</comment>
<evidence type="ECO:0000256" key="6">
    <source>
        <dbReference type="ARBA" id="ARBA00023136"/>
    </source>
</evidence>
<keyword evidence="5 7" id="KW-1133">Transmembrane helix</keyword>
<dbReference type="OrthoDB" id="9812701at2"/>
<feature type="transmembrane region" description="Helical" evidence="7">
    <location>
        <begin position="146"/>
        <end position="164"/>
    </location>
</feature>
<dbReference type="RefSeq" id="WP_090708156.1">
    <property type="nucleotide sequence ID" value="NZ_FOVM01000001.1"/>
</dbReference>
<dbReference type="Pfam" id="PF00528">
    <property type="entry name" value="BPD_transp_1"/>
    <property type="match status" value="1"/>
</dbReference>
<keyword evidence="4 7" id="KW-0812">Transmembrane</keyword>
<sequence>MTDLRQQAVATAPVRRHVSAGFVASAITLGLFVVAAVAPNALTPHDPFAMDFTQALQSPSLVHWFGTDESGRDLFSRVIYGTRESLAIGAGAAGLAILVALVLGSVAALAGRIPAGIVNRVIEVLFAFPTLLLALLLVSILGSSPLTLVIAVGLGSAPGYARMVRGQVLSSKNSGYVEAARALGHSRSTILRQHILPNALRPLIAIFTMGVGQSIVWASGMAFIGLGVAPPSPEWGALLDAGRAYITQASWLTVLPGFVIVVLALAATTLGKHIQSFLEKGEKA</sequence>
<dbReference type="PANTHER" id="PTHR43386:SF25">
    <property type="entry name" value="PEPTIDE ABC TRANSPORTER PERMEASE PROTEIN"/>
    <property type="match status" value="1"/>
</dbReference>
<dbReference type="GO" id="GO:0005886">
    <property type="term" value="C:plasma membrane"/>
    <property type="evidence" value="ECO:0007669"/>
    <property type="project" value="UniProtKB-SubCell"/>
</dbReference>
<protein>
    <submittedName>
        <fullName evidence="9">Peptide/nickel transport system permease protein</fullName>
    </submittedName>
</protein>
<feature type="domain" description="ABC transmembrane type-1" evidence="8">
    <location>
        <begin position="82"/>
        <end position="271"/>
    </location>
</feature>
<keyword evidence="2 7" id="KW-0813">Transport</keyword>
<evidence type="ECO:0000256" key="1">
    <source>
        <dbReference type="ARBA" id="ARBA00004651"/>
    </source>
</evidence>
<feature type="transmembrane region" description="Helical" evidence="7">
    <location>
        <begin position="121"/>
        <end position="140"/>
    </location>
</feature>
<keyword evidence="6 7" id="KW-0472">Membrane</keyword>
<evidence type="ECO:0000259" key="8">
    <source>
        <dbReference type="PROSITE" id="PS50928"/>
    </source>
</evidence>
<dbReference type="STRING" id="995034.SAMN05216219_0285"/>
<evidence type="ECO:0000256" key="2">
    <source>
        <dbReference type="ARBA" id="ARBA00022448"/>
    </source>
</evidence>
<proteinExistence type="inferred from homology"/>
<evidence type="ECO:0000313" key="10">
    <source>
        <dbReference type="Proteomes" id="UP000198867"/>
    </source>
</evidence>
<dbReference type="AlphaFoldDB" id="A0A1I4YJD2"/>
<name>A0A1I4YJD2_9MICO</name>
<evidence type="ECO:0000256" key="5">
    <source>
        <dbReference type="ARBA" id="ARBA00022989"/>
    </source>
</evidence>
<dbReference type="InterPro" id="IPR035906">
    <property type="entry name" value="MetI-like_sf"/>
</dbReference>
<dbReference type="CDD" id="cd06261">
    <property type="entry name" value="TM_PBP2"/>
    <property type="match status" value="1"/>
</dbReference>
<accession>A0A1I4YJD2</accession>
<feature type="transmembrane region" description="Helical" evidence="7">
    <location>
        <begin position="86"/>
        <end position="109"/>
    </location>
</feature>
<dbReference type="GO" id="GO:0055085">
    <property type="term" value="P:transmembrane transport"/>
    <property type="evidence" value="ECO:0007669"/>
    <property type="project" value="InterPro"/>
</dbReference>
<dbReference type="PROSITE" id="PS50928">
    <property type="entry name" value="ABC_TM1"/>
    <property type="match status" value="1"/>
</dbReference>
<dbReference type="Proteomes" id="UP000198867">
    <property type="component" value="Unassembled WGS sequence"/>
</dbReference>